<dbReference type="Pfam" id="PF09713">
    <property type="entry name" value="A_thal_3526"/>
    <property type="match status" value="1"/>
</dbReference>
<feature type="compositionally biased region" description="Polar residues" evidence="1">
    <location>
        <begin position="488"/>
        <end position="517"/>
    </location>
</feature>
<protein>
    <submittedName>
        <fullName evidence="2">Uncharacterized protein</fullName>
    </submittedName>
</protein>
<proteinExistence type="predicted"/>
<evidence type="ECO:0000256" key="1">
    <source>
        <dbReference type="SAM" id="MobiDB-lite"/>
    </source>
</evidence>
<dbReference type="PANTHER" id="PTHR31871:SF42">
    <property type="entry name" value="LOB DOMAIN-CONTAINING PROTEIN"/>
    <property type="match status" value="1"/>
</dbReference>
<accession>A0A8X7RMQ4</accession>
<dbReference type="Proteomes" id="UP000886595">
    <property type="component" value="Unassembled WGS sequence"/>
</dbReference>
<dbReference type="EMBL" id="JAAMPC010000010">
    <property type="protein sequence ID" value="KAG2290758.1"/>
    <property type="molecule type" value="Genomic_DNA"/>
</dbReference>
<dbReference type="AlphaFoldDB" id="A0A8X7RMQ4"/>
<dbReference type="OrthoDB" id="1098967at2759"/>
<evidence type="ECO:0000313" key="2">
    <source>
        <dbReference type="EMBL" id="KAG2290758.1"/>
    </source>
</evidence>
<organism evidence="2 3">
    <name type="scientific">Brassica carinata</name>
    <name type="common">Ethiopian mustard</name>
    <name type="synonym">Abyssinian cabbage</name>
    <dbReference type="NCBI Taxonomy" id="52824"/>
    <lineage>
        <taxon>Eukaryota</taxon>
        <taxon>Viridiplantae</taxon>
        <taxon>Streptophyta</taxon>
        <taxon>Embryophyta</taxon>
        <taxon>Tracheophyta</taxon>
        <taxon>Spermatophyta</taxon>
        <taxon>Magnoliopsida</taxon>
        <taxon>eudicotyledons</taxon>
        <taxon>Gunneridae</taxon>
        <taxon>Pentapetalae</taxon>
        <taxon>rosids</taxon>
        <taxon>malvids</taxon>
        <taxon>Brassicales</taxon>
        <taxon>Brassicaceae</taxon>
        <taxon>Brassiceae</taxon>
        <taxon>Brassica</taxon>
    </lineage>
</organism>
<reference evidence="2 3" key="1">
    <citation type="submission" date="2020-02" db="EMBL/GenBank/DDBJ databases">
        <authorList>
            <person name="Ma Q."/>
            <person name="Huang Y."/>
            <person name="Song X."/>
            <person name="Pei D."/>
        </authorList>
    </citation>
    <scope>NUCLEOTIDE SEQUENCE [LARGE SCALE GENOMIC DNA]</scope>
    <source>
        <strain evidence="2">Sxm20200214</strain>
        <tissue evidence="2">Leaf</tissue>
    </source>
</reference>
<name>A0A8X7RMQ4_BRACI</name>
<dbReference type="PANTHER" id="PTHR31871">
    <property type="entry name" value="OS02G0137100 PROTEIN"/>
    <property type="match status" value="1"/>
</dbReference>
<sequence>MSLEVTAKYLEKTYQISKSVTHIVWEQLREENPVFFINFEFRCQTALQMRLFNDMLTKQAVRMFENGLLDICDASPSVRALLRQQHPERVHLLETLASKTKLSSASFAFHNANGPSVASQMQIRYNQRKQVLVPASFAMPNPSGPSVVQSRNPYDQQNQVLNPTSFAMPNPTAQWQIPNEQHLYAPRLALSNANGISVTPLPIPNDQQEQQDQHRFTTNSPLPYANGPSVTQMPIPYDQQEQPLYTTTSLPLPPYANGPSMTQLPVPYDQQEQPHQDPCSTYNDLISFPVAPTFAPPEDPVDWSLLIDPAFDDLRALSPLPPADTNPWPAFDYSPWTDPMPEELSTFELGGDILSAEGMDLNEQQQHLIGQYQPHWQQQQQQNLQVEGSNGLLENGDELLCNNFDITPPMQTYTSEQDLNGHYQPQEKVPVETLQRGGRSNGVVNGESNGHHQFYNKLDKSRSKRTCTNVHQSGRVKRHNHEPEALNNADSGDGTQTTGVNQQRSPKARATTRSLTGREQYESEETKQ</sequence>
<keyword evidence="3" id="KW-1185">Reference proteome</keyword>
<feature type="compositionally biased region" description="Basic and acidic residues" evidence="1">
    <location>
        <begin position="519"/>
        <end position="528"/>
    </location>
</feature>
<evidence type="ECO:0000313" key="3">
    <source>
        <dbReference type="Proteomes" id="UP000886595"/>
    </source>
</evidence>
<gene>
    <name evidence="2" type="ORF">Bca52824_050362</name>
</gene>
<feature type="region of interest" description="Disordered" evidence="1">
    <location>
        <begin position="431"/>
        <end position="528"/>
    </location>
</feature>
<dbReference type="InterPro" id="IPR006476">
    <property type="entry name" value="CHP01589_pln"/>
</dbReference>
<comment type="caution">
    <text evidence="2">The sequence shown here is derived from an EMBL/GenBank/DDBJ whole genome shotgun (WGS) entry which is preliminary data.</text>
</comment>